<accession>A0A4D6NDB7</accession>
<dbReference type="EMBL" id="CP039354">
    <property type="protein sequence ID" value="QCE09907.1"/>
    <property type="molecule type" value="Genomic_DNA"/>
</dbReference>
<gene>
    <name evidence="1" type="ORF">DEO72_LG10g1130</name>
</gene>
<evidence type="ECO:0000313" key="1">
    <source>
        <dbReference type="EMBL" id="QCE09907.1"/>
    </source>
</evidence>
<dbReference type="AlphaFoldDB" id="A0A4D6NDB7"/>
<name>A0A4D6NDB7_VIGUN</name>
<proteinExistence type="predicted"/>
<organism evidence="1 2">
    <name type="scientific">Vigna unguiculata</name>
    <name type="common">Cowpea</name>
    <dbReference type="NCBI Taxonomy" id="3917"/>
    <lineage>
        <taxon>Eukaryota</taxon>
        <taxon>Viridiplantae</taxon>
        <taxon>Streptophyta</taxon>
        <taxon>Embryophyta</taxon>
        <taxon>Tracheophyta</taxon>
        <taxon>Spermatophyta</taxon>
        <taxon>Magnoliopsida</taxon>
        <taxon>eudicotyledons</taxon>
        <taxon>Gunneridae</taxon>
        <taxon>Pentapetalae</taxon>
        <taxon>rosids</taxon>
        <taxon>fabids</taxon>
        <taxon>Fabales</taxon>
        <taxon>Fabaceae</taxon>
        <taxon>Papilionoideae</taxon>
        <taxon>50 kb inversion clade</taxon>
        <taxon>NPAAA clade</taxon>
        <taxon>indigoferoid/millettioid clade</taxon>
        <taxon>Phaseoleae</taxon>
        <taxon>Vigna</taxon>
    </lineage>
</organism>
<sequence>MQIRVNWRYTLTEEGLPLGIGVRFIVEPEHGTPWFFFNSSDNINIPSSLHVQTRATAAPVEPPRRRTYGAAIADVVAPHGRPRPTSATPFQLHSFLLDNLFFSTPTTPIQPLKHVFAF</sequence>
<protein>
    <submittedName>
        <fullName evidence="1">Uncharacterized protein</fullName>
    </submittedName>
</protein>
<dbReference type="Proteomes" id="UP000501690">
    <property type="component" value="Linkage Group LG10"/>
</dbReference>
<reference evidence="1 2" key="1">
    <citation type="submission" date="2019-04" db="EMBL/GenBank/DDBJ databases">
        <title>An improved genome assembly and genetic linkage map for asparagus bean, Vigna unguiculata ssp. sesquipedialis.</title>
        <authorList>
            <person name="Xia Q."/>
            <person name="Zhang R."/>
            <person name="Dong Y."/>
        </authorList>
    </citation>
    <scope>NUCLEOTIDE SEQUENCE [LARGE SCALE GENOMIC DNA]</scope>
    <source>
        <tissue evidence="1">Leaf</tissue>
    </source>
</reference>
<keyword evidence="2" id="KW-1185">Reference proteome</keyword>
<evidence type="ECO:0000313" key="2">
    <source>
        <dbReference type="Proteomes" id="UP000501690"/>
    </source>
</evidence>